<dbReference type="Pfam" id="PF19765">
    <property type="entry name" value="DUF6252"/>
    <property type="match status" value="1"/>
</dbReference>
<dbReference type="PROSITE" id="PS51257">
    <property type="entry name" value="PROKAR_LIPOPROTEIN"/>
    <property type="match status" value="1"/>
</dbReference>
<keyword evidence="1" id="KW-0732">Signal</keyword>
<evidence type="ECO:0000313" key="2">
    <source>
        <dbReference type="EMBL" id="QJX48828.1"/>
    </source>
</evidence>
<gene>
    <name evidence="2" type="ORF">HMJ29_18700</name>
</gene>
<evidence type="ECO:0000313" key="3">
    <source>
        <dbReference type="Proteomes" id="UP000501623"/>
    </source>
</evidence>
<protein>
    <submittedName>
        <fullName evidence="2">Uncharacterized protein</fullName>
    </submittedName>
</protein>
<evidence type="ECO:0000256" key="1">
    <source>
        <dbReference type="SAM" id="SignalP"/>
    </source>
</evidence>
<feature type="chain" id="PRO_5027075758" evidence="1">
    <location>
        <begin position="28"/>
        <end position="152"/>
    </location>
</feature>
<reference evidence="2 3" key="1">
    <citation type="submission" date="2020-05" db="EMBL/GenBank/DDBJ databases">
        <title>Complete genome sequence of Hymenobacter sp. TS19 in Coasted Sand Dune.</title>
        <authorList>
            <person name="Lee J.-H."/>
            <person name="Jung J.-H."/>
            <person name="Jeong S."/>
            <person name="Zhao L."/>
            <person name="Kim M.-K."/>
            <person name="Seo H.-S."/>
            <person name="Lim S."/>
        </authorList>
    </citation>
    <scope>NUCLEOTIDE SEQUENCE [LARGE SCALE GENOMIC DNA]</scope>
    <source>
        <strain evidence="2 3">TS19</strain>
    </source>
</reference>
<name>A0A6M6BLY3_9BACT</name>
<dbReference type="RefSeq" id="WP_171592912.1">
    <property type="nucleotide sequence ID" value="NZ_CP053538.1"/>
</dbReference>
<dbReference type="Proteomes" id="UP000501623">
    <property type="component" value="Chromosome"/>
</dbReference>
<dbReference type="EMBL" id="CP053538">
    <property type="protein sequence ID" value="QJX48828.1"/>
    <property type="molecule type" value="Genomic_DNA"/>
</dbReference>
<feature type="signal peptide" evidence="1">
    <location>
        <begin position="1"/>
        <end position="27"/>
    </location>
</feature>
<dbReference type="AlphaFoldDB" id="A0A6M6BLY3"/>
<dbReference type="KEGG" id="hts:HMJ29_18700"/>
<keyword evidence="3" id="KW-1185">Reference proteome</keyword>
<dbReference type="InterPro" id="IPR046219">
    <property type="entry name" value="DUF6252"/>
</dbReference>
<proteinExistence type="predicted"/>
<sequence length="152" mass="15992">MLFPAKTVLKAALFPLLFALLSSSCSKNNVPPDMAPLRWNVDGNDFSSRSPNYTLHTGGTIIELSGSTRNGGEAVQLYMPKKVGSYTVGAFGSGVWASYISDNLYQSVSGTITVTSASATAITGTFSFTAEGNYGSTPITRTITGGIFNVPF</sequence>
<organism evidence="2 3">
    <name type="scientific">Hymenobacter taeanensis</name>
    <dbReference type="NCBI Taxonomy" id="2735321"/>
    <lineage>
        <taxon>Bacteria</taxon>
        <taxon>Pseudomonadati</taxon>
        <taxon>Bacteroidota</taxon>
        <taxon>Cytophagia</taxon>
        <taxon>Cytophagales</taxon>
        <taxon>Hymenobacteraceae</taxon>
        <taxon>Hymenobacter</taxon>
    </lineage>
</organism>
<accession>A0A6M6BLY3</accession>